<dbReference type="EMBL" id="JAIPME010000002">
    <property type="protein sequence ID" value="MBZ2386775.1"/>
    <property type="molecule type" value="Genomic_DNA"/>
</dbReference>
<comment type="caution">
    <text evidence="1">The sequence shown here is derived from an EMBL/GenBank/DDBJ whole genome shotgun (WGS) entry which is preliminary data.</text>
</comment>
<organism evidence="1 2">
    <name type="scientific">Anaerococcus murdochii</name>
    <dbReference type="NCBI Taxonomy" id="411577"/>
    <lineage>
        <taxon>Bacteria</taxon>
        <taxon>Bacillati</taxon>
        <taxon>Bacillota</taxon>
        <taxon>Tissierellia</taxon>
        <taxon>Tissierellales</taxon>
        <taxon>Peptoniphilaceae</taxon>
        <taxon>Anaerococcus</taxon>
    </lineage>
</organism>
<sequence>MNLQSWILLAVILAVCTYIVYTKFVKKSDSCGCGECSACSSKDKKSCCD</sequence>
<gene>
    <name evidence="1" type="ORF">K8P03_05715</name>
</gene>
<proteinExistence type="predicted"/>
<dbReference type="Proteomes" id="UP000734271">
    <property type="component" value="Unassembled WGS sequence"/>
</dbReference>
<protein>
    <submittedName>
        <fullName evidence="1">FeoB-associated Cys-rich membrane protein</fullName>
    </submittedName>
</protein>
<evidence type="ECO:0000313" key="1">
    <source>
        <dbReference type="EMBL" id="MBZ2386775.1"/>
    </source>
</evidence>
<keyword evidence="2" id="KW-1185">Reference proteome</keyword>
<reference evidence="1 2" key="1">
    <citation type="submission" date="2021-08" db="EMBL/GenBank/DDBJ databases">
        <title>FDA dAtabase for Regulatory Grade micrObial Sequences (FDA-ARGOS): Supporting development and validation of Infectious Disease Dx tests.</title>
        <authorList>
            <person name="Sproer C."/>
            <person name="Gronow S."/>
            <person name="Severitt S."/>
            <person name="Schroder I."/>
            <person name="Tallon L."/>
            <person name="Sadzewicz L."/>
            <person name="Zhao X."/>
            <person name="Boylan J."/>
            <person name="Ott S."/>
            <person name="Bowen H."/>
            <person name="Vavikolanu K."/>
            <person name="Hazen T."/>
            <person name="Aluvathingal J."/>
            <person name="Nadendla S."/>
            <person name="Lowell S."/>
            <person name="Myers T."/>
            <person name="Yan Y."/>
            <person name="Sichtig H."/>
        </authorList>
    </citation>
    <scope>NUCLEOTIDE SEQUENCE [LARGE SCALE GENOMIC DNA]</scope>
    <source>
        <strain evidence="1 2">FDAARGOS_1460</strain>
    </source>
</reference>
<name>A0ABS7SZ17_9FIRM</name>
<evidence type="ECO:0000313" key="2">
    <source>
        <dbReference type="Proteomes" id="UP000734271"/>
    </source>
</evidence>
<accession>A0ABS7SZ17</accession>
<dbReference type="RefSeq" id="WP_223419199.1">
    <property type="nucleotide sequence ID" value="NZ_JAIPME010000002.1"/>
</dbReference>